<organism evidence="1 2">
    <name type="scientific">Desulfonatronum thiosulfatophilum</name>
    <dbReference type="NCBI Taxonomy" id="617002"/>
    <lineage>
        <taxon>Bacteria</taxon>
        <taxon>Pseudomonadati</taxon>
        <taxon>Thermodesulfobacteriota</taxon>
        <taxon>Desulfovibrionia</taxon>
        <taxon>Desulfovibrionales</taxon>
        <taxon>Desulfonatronaceae</taxon>
        <taxon>Desulfonatronum</taxon>
    </lineage>
</organism>
<evidence type="ECO:0000313" key="1">
    <source>
        <dbReference type="EMBL" id="SDB18416.1"/>
    </source>
</evidence>
<proteinExistence type="predicted"/>
<name>A0A1G6BCV2_9BACT</name>
<dbReference type="STRING" id="617002.SAMN05660653_00901"/>
<keyword evidence="2" id="KW-1185">Reference proteome</keyword>
<gene>
    <name evidence="1" type="ORF">SAMN05660653_00901</name>
</gene>
<evidence type="ECO:0008006" key="3">
    <source>
        <dbReference type="Google" id="ProtNLM"/>
    </source>
</evidence>
<protein>
    <recommendedName>
        <fullName evidence="3">Universal stress protein family protein</fullName>
    </recommendedName>
</protein>
<dbReference type="RefSeq" id="WP_092117700.1">
    <property type="nucleotide sequence ID" value="NZ_FMXO01000004.1"/>
</dbReference>
<dbReference type="Gene3D" id="3.40.50.12370">
    <property type="match status" value="1"/>
</dbReference>
<dbReference type="AlphaFoldDB" id="A0A1G6BCV2"/>
<dbReference type="EMBL" id="FMXO01000004">
    <property type="protein sequence ID" value="SDB18416.1"/>
    <property type="molecule type" value="Genomic_DNA"/>
</dbReference>
<dbReference type="OrthoDB" id="5430193at2"/>
<sequence length="297" mass="33247">MPMPTDDLLKPIPEYCVTDRRLLICVGEDPALLHGVRFVSSFFQPAPDLRIDLAFTPGAGLRNGDPNRLSSDEARKWATSMLMEKGFTVGAPRSDDVWEPVLSIRDIALIAEKHRYDAVLLGRRAIHRLEEHLDTEFNEAVFDRHLDFPFWICREPDSTRTNVLLCVDGSKPGLCAADHVGWICASESRHQICVAYLAAPEKRDYRDEILILDNAVKMLQVNGIPESRITTKVLVEKDYARGILEEAQRGRYAVVAVGRAGAGRGMMVERQFGSISLLLARKLEGASLWVCGYPCKL</sequence>
<dbReference type="Proteomes" id="UP000198771">
    <property type="component" value="Unassembled WGS sequence"/>
</dbReference>
<accession>A0A1G6BCV2</accession>
<evidence type="ECO:0000313" key="2">
    <source>
        <dbReference type="Proteomes" id="UP000198771"/>
    </source>
</evidence>
<reference evidence="1 2" key="1">
    <citation type="submission" date="2016-10" db="EMBL/GenBank/DDBJ databases">
        <authorList>
            <person name="de Groot N.N."/>
        </authorList>
    </citation>
    <scope>NUCLEOTIDE SEQUENCE [LARGE SCALE GENOMIC DNA]</scope>
    <source>
        <strain evidence="1 2">ASO4-2</strain>
    </source>
</reference>
<dbReference type="SUPFAM" id="SSF52402">
    <property type="entry name" value="Adenine nucleotide alpha hydrolases-like"/>
    <property type="match status" value="1"/>
</dbReference>